<dbReference type="KEGG" id="pcon:B0A89_11410"/>
<keyword evidence="3" id="KW-1185">Reference proteome</keyword>
<organism evidence="2 3">
    <name type="scientific">Paracoccus contaminans</name>
    <dbReference type="NCBI Taxonomy" id="1945662"/>
    <lineage>
        <taxon>Bacteria</taxon>
        <taxon>Pseudomonadati</taxon>
        <taxon>Pseudomonadota</taxon>
        <taxon>Alphaproteobacteria</taxon>
        <taxon>Rhodobacterales</taxon>
        <taxon>Paracoccaceae</taxon>
        <taxon>Paracoccus</taxon>
    </lineage>
</organism>
<sequence length="61" mass="7014">MNNMMWLVRAAHWVRNPPSAGRVWLSVAVVGAVIALGTIEWMGWWPDWAHVNGRGMRMMRP</sequence>
<protein>
    <submittedName>
        <fullName evidence="2">Uncharacterized protein</fullName>
    </submittedName>
</protein>
<dbReference type="AlphaFoldDB" id="A0A1W6D198"/>
<evidence type="ECO:0000313" key="2">
    <source>
        <dbReference type="EMBL" id="ARJ70887.1"/>
    </source>
</evidence>
<proteinExistence type="predicted"/>
<accession>A0A1W6D198</accession>
<keyword evidence="1" id="KW-0812">Transmembrane</keyword>
<keyword evidence="1" id="KW-1133">Transmembrane helix</keyword>
<evidence type="ECO:0000313" key="3">
    <source>
        <dbReference type="Proteomes" id="UP000193017"/>
    </source>
</evidence>
<keyword evidence="1" id="KW-0472">Membrane</keyword>
<dbReference type="Proteomes" id="UP000193017">
    <property type="component" value="Chromosome"/>
</dbReference>
<name>A0A1W6D198_9RHOB</name>
<gene>
    <name evidence="2" type="ORF">B0A89_11410</name>
</gene>
<reference evidence="2 3" key="1">
    <citation type="submission" date="2017-03" db="EMBL/GenBank/DDBJ databases">
        <title>Genome sequence of Paracoccus contaminans isolated from a water microcosm.</title>
        <authorList>
            <person name="Aurass P."/>
            <person name="Karste S."/>
            <person name="Trost E."/>
            <person name="Glaeser S.P."/>
            <person name="Kaempfer P."/>
            <person name="Flieger A."/>
        </authorList>
    </citation>
    <scope>NUCLEOTIDE SEQUENCE [LARGE SCALE GENOMIC DNA]</scope>
    <source>
        <strain evidence="3">RKI 16-01929T\LMG 29738T\CCM 8701T\CIP 111112T</strain>
    </source>
</reference>
<feature type="transmembrane region" description="Helical" evidence="1">
    <location>
        <begin position="21"/>
        <end position="44"/>
    </location>
</feature>
<dbReference type="OrthoDB" id="7283678at2"/>
<evidence type="ECO:0000256" key="1">
    <source>
        <dbReference type="SAM" id="Phobius"/>
    </source>
</evidence>
<dbReference type="RefSeq" id="WP_085378907.1">
    <property type="nucleotide sequence ID" value="NZ_CP020612.1"/>
</dbReference>
<dbReference type="EMBL" id="CP020612">
    <property type="protein sequence ID" value="ARJ70887.1"/>
    <property type="molecule type" value="Genomic_DNA"/>
</dbReference>